<accession>A0A9R0ZIY2</accession>
<evidence type="ECO:0000256" key="2">
    <source>
        <dbReference type="ARBA" id="ARBA00022614"/>
    </source>
</evidence>
<evidence type="ECO:0000256" key="10">
    <source>
        <dbReference type="SAM" id="Phobius"/>
    </source>
</evidence>
<dbReference type="SUPFAM" id="SSF52058">
    <property type="entry name" value="L domain-like"/>
    <property type="match status" value="1"/>
</dbReference>
<name>A0A9R0ZIY2_TRITD</name>
<keyword evidence="4 11" id="KW-0732">Signal</keyword>
<dbReference type="GO" id="GO:0016020">
    <property type="term" value="C:membrane"/>
    <property type="evidence" value="ECO:0007669"/>
    <property type="project" value="UniProtKB-SubCell"/>
</dbReference>
<feature type="chain" id="PRO_5040120650" description="Protein kinase domain-containing protein" evidence="11">
    <location>
        <begin position="29"/>
        <end position="797"/>
    </location>
</feature>
<keyword evidence="8" id="KW-0675">Receptor</keyword>
<dbReference type="InterPro" id="IPR032675">
    <property type="entry name" value="LRR_dom_sf"/>
</dbReference>
<keyword evidence="9" id="KW-0325">Glycoprotein</keyword>
<dbReference type="SUPFAM" id="SSF56112">
    <property type="entry name" value="Protein kinase-like (PK-like)"/>
    <property type="match status" value="1"/>
</dbReference>
<dbReference type="GO" id="GO:0004672">
    <property type="term" value="F:protein kinase activity"/>
    <property type="evidence" value="ECO:0007669"/>
    <property type="project" value="InterPro"/>
</dbReference>
<evidence type="ECO:0000256" key="7">
    <source>
        <dbReference type="ARBA" id="ARBA00023136"/>
    </source>
</evidence>
<dbReference type="InterPro" id="IPR011009">
    <property type="entry name" value="Kinase-like_dom_sf"/>
</dbReference>
<evidence type="ECO:0000256" key="6">
    <source>
        <dbReference type="ARBA" id="ARBA00022989"/>
    </source>
</evidence>
<evidence type="ECO:0000256" key="11">
    <source>
        <dbReference type="SAM" id="SignalP"/>
    </source>
</evidence>
<evidence type="ECO:0000313" key="14">
    <source>
        <dbReference type="Proteomes" id="UP000324705"/>
    </source>
</evidence>
<organism evidence="13 14">
    <name type="scientific">Triticum turgidum subsp. durum</name>
    <name type="common">Durum wheat</name>
    <name type="synonym">Triticum durum</name>
    <dbReference type="NCBI Taxonomy" id="4567"/>
    <lineage>
        <taxon>Eukaryota</taxon>
        <taxon>Viridiplantae</taxon>
        <taxon>Streptophyta</taxon>
        <taxon>Embryophyta</taxon>
        <taxon>Tracheophyta</taxon>
        <taxon>Spermatophyta</taxon>
        <taxon>Magnoliopsida</taxon>
        <taxon>Liliopsida</taxon>
        <taxon>Poales</taxon>
        <taxon>Poaceae</taxon>
        <taxon>BOP clade</taxon>
        <taxon>Pooideae</taxon>
        <taxon>Triticodae</taxon>
        <taxon>Triticeae</taxon>
        <taxon>Triticinae</taxon>
        <taxon>Triticum</taxon>
    </lineage>
</organism>
<evidence type="ECO:0000256" key="8">
    <source>
        <dbReference type="ARBA" id="ARBA00023170"/>
    </source>
</evidence>
<keyword evidence="5" id="KW-0677">Repeat</keyword>
<reference evidence="13 14" key="1">
    <citation type="submission" date="2017-09" db="EMBL/GenBank/DDBJ databases">
        <authorList>
            <consortium name="International Durum Wheat Genome Sequencing Consortium (IDWGSC)"/>
            <person name="Milanesi L."/>
        </authorList>
    </citation>
    <scope>NUCLEOTIDE SEQUENCE [LARGE SCALE GENOMIC DNA]</scope>
    <source>
        <strain evidence="14">cv. Svevo</strain>
    </source>
</reference>
<dbReference type="InterPro" id="IPR000719">
    <property type="entry name" value="Prot_kinase_dom"/>
</dbReference>
<gene>
    <name evidence="13" type="ORF">TRITD_7Av1G198930</name>
</gene>
<dbReference type="Proteomes" id="UP000324705">
    <property type="component" value="Chromosome 7A"/>
</dbReference>
<sequence length="797" mass="85529">MASSSSHRRAGAPLLLLLFCCISTVITAQSQSQPQTTLQSSQAKALYRVCRLLGFPPALAALVKSPDPCALRPTPSLAVACSAGQVTALSVRGDRRPDPAWRTALPSNFSADALFTTLTRLPALSNLSLVALGLWGPLPGAKLLRLGALQALDLSANYLYGGVPEQVARMYSLQSLVLSGNWLNGTVPSLSGLAFLHELDLGRNRLDGAFPEVGKAVASLVLADNNFTGKIPAEVASLGQLRFLDVSRNRLEGWIPSAIFALPALRHINLSHNKLSGQLPASTACADALEFVDVSANRLIGARPACMRSNSSARTVLDAGNCFRDAKLQRPSTYCSPGALAALLPPPQGSGAEQGGGKGGGVGMVLGIVGGVVAGALLIAVVMVVVLRRVRKQHPGVMASPKSPLITPAKKGGGAAKVAQKIATPADKRHASQAAMVNTLEVPAYRVYTAEELQEATDNFASSNLIKKSPLAQHYNGQLQDGTRVLVKCLRLKPKYSAQSLSHYMEIISKFRHRHLVSIIGHCIVNDQENPTVASSVYLVSECVTNGSLRSHLTEWRKREMLKWPQRVTAAIGIARGIQFLHNVTAPEIVQNDLNIETILLDKTLTSKISDFSLPMISTSKNGKVLPEYWSSFYLFRLLVKSLTCLTDRYVVTVLILQLFSENPFAVDGENDHGSAQPAEHGDRDDIYQFGQILLEVITGKPTASQSELESLRAQLSEALAEDPDMLKDMADPTVRGTFAVDSLSKVTEVALNCTAGDPSERPSVDDVLWNLQYSMQVQDGWASSESLSLSVKSQAQ</sequence>
<keyword evidence="2" id="KW-0433">Leucine-rich repeat</keyword>
<evidence type="ECO:0000256" key="9">
    <source>
        <dbReference type="ARBA" id="ARBA00023180"/>
    </source>
</evidence>
<dbReference type="PROSITE" id="PS50011">
    <property type="entry name" value="PROTEIN_KINASE_DOM"/>
    <property type="match status" value="1"/>
</dbReference>
<feature type="signal peptide" evidence="11">
    <location>
        <begin position="1"/>
        <end position="28"/>
    </location>
</feature>
<keyword evidence="14" id="KW-1185">Reference proteome</keyword>
<dbReference type="Gene3D" id="3.80.10.10">
    <property type="entry name" value="Ribonuclease Inhibitor"/>
    <property type="match status" value="2"/>
</dbReference>
<feature type="transmembrane region" description="Helical" evidence="10">
    <location>
        <begin position="364"/>
        <end position="387"/>
    </location>
</feature>
<proteinExistence type="predicted"/>
<dbReference type="PANTHER" id="PTHR48056:SF74">
    <property type="entry name" value="PROTEIN KINASE DOMAIN-CONTAINING PROTEIN"/>
    <property type="match status" value="1"/>
</dbReference>
<evidence type="ECO:0000256" key="5">
    <source>
        <dbReference type="ARBA" id="ARBA00022737"/>
    </source>
</evidence>
<dbReference type="AlphaFoldDB" id="A0A9R0ZIY2"/>
<protein>
    <recommendedName>
        <fullName evidence="12">Protein kinase domain-containing protein</fullName>
    </recommendedName>
</protein>
<keyword evidence="3 10" id="KW-0812">Transmembrane</keyword>
<evidence type="ECO:0000256" key="1">
    <source>
        <dbReference type="ARBA" id="ARBA00004370"/>
    </source>
</evidence>
<evidence type="ECO:0000259" key="12">
    <source>
        <dbReference type="PROSITE" id="PS50011"/>
    </source>
</evidence>
<dbReference type="EMBL" id="LT934123">
    <property type="protein sequence ID" value="VAI77764.1"/>
    <property type="molecule type" value="Genomic_DNA"/>
</dbReference>
<dbReference type="Pfam" id="PF07714">
    <property type="entry name" value="PK_Tyr_Ser-Thr"/>
    <property type="match status" value="1"/>
</dbReference>
<dbReference type="Gene3D" id="1.10.510.10">
    <property type="entry name" value="Transferase(Phosphotransferase) domain 1"/>
    <property type="match status" value="1"/>
</dbReference>
<feature type="domain" description="Protein kinase" evidence="12">
    <location>
        <begin position="460"/>
        <end position="774"/>
    </location>
</feature>
<keyword evidence="7 10" id="KW-0472">Membrane</keyword>
<dbReference type="GO" id="GO:0005524">
    <property type="term" value="F:ATP binding"/>
    <property type="evidence" value="ECO:0007669"/>
    <property type="project" value="InterPro"/>
</dbReference>
<dbReference type="InterPro" id="IPR001611">
    <property type="entry name" value="Leu-rich_rpt"/>
</dbReference>
<dbReference type="InterPro" id="IPR001245">
    <property type="entry name" value="Ser-Thr/Tyr_kinase_cat_dom"/>
</dbReference>
<evidence type="ECO:0000256" key="4">
    <source>
        <dbReference type="ARBA" id="ARBA00022729"/>
    </source>
</evidence>
<dbReference type="GO" id="GO:0033612">
    <property type="term" value="F:receptor serine/threonine kinase binding"/>
    <property type="evidence" value="ECO:0007669"/>
    <property type="project" value="TreeGrafter"/>
</dbReference>
<dbReference type="FunFam" id="3.80.10.10:FF:000041">
    <property type="entry name" value="LRR receptor-like serine/threonine-protein kinase ERECTA"/>
    <property type="match status" value="1"/>
</dbReference>
<keyword evidence="6 10" id="KW-1133">Transmembrane helix</keyword>
<dbReference type="Gramene" id="TRITD7Av1G198930.3">
    <property type="protein sequence ID" value="TRITD7Av1G198930.3"/>
    <property type="gene ID" value="TRITD7Av1G198930"/>
</dbReference>
<dbReference type="InterPro" id="IPR050647">
    <property type="entry name" value="Plant_LRR-RLKs"/>
</dbReference>
<dbReference type="Pfam" id="PF00560">
    <property type="entry name" value="LRR_1"/>
    <property type="match status" value="2"/>
</dbReference>
<dbReference type="Gene3D" id="3.30.200.20">
    <property type="entry name" value="Phosphorylase Kinase, domain 1"/>
    <property type="match status" value="1"/>
</dbReference>
<evidence type="ECO:0000256" key="3">
    <source>
        <dbReference type="ARBA" id="ARBA00022692"/>
    </source>
</evidence>
<evidence type="ECO:0000313" key="13">
    <source>
        <dbReference type="EMBL" id="VAI77764.1"/>
    </source>
</evidence>
<comment type="subcellular location">
    <subcellularLocation>
        <location evidence="1">Membrane</location>
    </subcellularLocation>
</comment>
<dbReference type="OMA" id="DWRNKEV"/>
<dbReference type="PANTHER" id="PTHR48056">
    <property type="entry name" value="LRR RECEPTOR-LIKE SERINE/THREONINE-PROTEIN KINASE-RELATED"/>
    <property type="match status" value="1"/>
</dbReference>